<gene>
    <name evidence="6" type="ordered locus">Deide_3p02000</name>
</gene>
<organism evidence="6 7">
    <name type="scientific">Deinococcus deserti (strain DSM 17065 / CIP 109153 / LMG 22923 / VCD115)</name>
    <dbReference type="NCBI Taxonomy" id="546414"/>
    <lineage>
        <taxon>Bacteria</taxon>
        <taxon>Thermotogati</taxon>
        <taxon>Deinococcota</taxon>
        <taxon>Deinococci</taxon>
        <taxon>Deinococcales</taxon>
        <taxon>Deinococcaceae</taxon>
        <taxon>Deinococcus</taxon>
    </lineage>
</organism>
<evidence type="ECO:0000256" key="2">
    <source>
        <dbReference type="ARBA" id="ARBA00023125"/>
    </source>
</evidence>
<dbReference type="GO" id="GO:0003700">
    <property type="term" value="F:DNA-binding transcription factor activity"/>
    <property type="evidence" value="ECO:0007669"/>
    <property type="project" value="InterPro"/>
</dbReference>
<dbReference type="PANTHER" id="PTHR46796">
    <property type="entry name" value="HTH-TYPE TRANSCRIPTIONAL ACTIVATOR RHAS-RELATED"/>
    <property type="match status" value="1"/>
</dbReference>
<evidence type="ECO:0000313" key="7">
    <source>
        <dbReference type="Proteomes" id="UP000002208"/>
    </source>
</evidence>
<keyword evidence="7" id="KW-1185">Reference proteome</keyword>
<dbReference type="NCBIfam" id="TIGR00229">
    <property type="entry name" value="sensory_box"/>
    <property type="match status" value="1"/>
</dbReference>
<feature type="domain" description="HTH araC/xylS-type" evidence="4">
    <location>
        <begin position="144"/>
        <end position="242"/>
    </location>
</feature>
<protein>
    <submittedName>
        <fullName evidence="6">Putative transcriptional regulator, AraC family</fullName>
    </submittedName>
</protein>
<accession>C1D3S3</accession>
<dbReference type="Gene3D" id="1.10.10.60">
    <property type="entry name" value="Homeodomain-like"/>
    <property type="match status" value="1"/>
</dbReference>
<dbReference type="PANTHER" id="PTHR46796:SF13">
    <property type="entry name" value="HTH-TYPE TRANSCRIPTIONAL ACTIVATOR RHAS"/>
    <property type="match status" value="1"/>
</dbReference>
<dbReference type="AlphaFoldDB" id="C1D3S3"/>
<dbReference type="SUPFAM" id="SSF46689">
    <property type="entry name" value="Homeodomain-like"/>
    <property type="match status" value="2"/>
</dbReference>
<dbReference type="PROSITE" id="PS01124">
    <property type="entry name" value="HTH_ARAC_FAMILY_2"/>
    <property type="match status" value="1"/>
</dbReference>
<dbReference type="InterPro" id="IPR018060">
    <property type="entry name" value="HTH_AraC"/>
</dbReference>
<dbReference type="GO" id="GO:0043565">
    <property type="term" value="F:sequence-specific DNA binding"/>
    <property type="evidence" value="ECO:0007669"/>
    <property type="project" value="InterPro"/>
</dbReference>
<dbReference type="Proteomes" id="UP000002208">
    <property type="component" value="Plasmid 3"/>
</dbReference>
<evidence type="ECO:0000259" key="5">
    <source>
        <dbReference type="PROSITE" id="PS50113"/>
    </source>
</evidence>
<feature type="domain" description="PAC" evidence="5">
    <location>
        <begin position="90"/>
        <end position="142"/>
    </location>
</feature>
<dbReference type="InterPro" id="IPR050204">
    <property type="entry name" value="AraC_XylS_family_regulators"/>
</dbReference>
<dbReference type="InterPro" id="IPR000700">
    <property type="entry name" value="PAS-assoc_C"/>
</dbReference>
<dbReference type="HOGENOM" id="CLU_077604_0_0_0"/>
<dbReference type="RefSeq" id="WP_041228082.1">
    <property type="nucleotide sequence ID" value="NC_012528.1"/>
</dbReference>
<evidence type="ECO:0000259" key="4">
    <source>
        <dbReference type="PROSITE" id="PS01124"/>
    </source>
</evidence>
<dbReference type="SMART" id="SM00342">
    <property type="entry name" value="HTH_ARAC"/>
    <property type="match status" value="1"/>
</dbReference>
<dbReference type="InterPro" id="IPR020449">
    <property type="entry name" value="Tscrpt_reg_AraC-type_HTH"/>
</dbReference>
<dbReference type="OrthoDB" id="9791615at2"/>
<evidence type="ECO:0000256" key="3">
    <source>
        <dbReference type="ARBA" id="ARBA00023163"/>
    </source>
</evidence>
<reference evidence="6 7" key="1">
    <citation type="journal article" date="2009" name="PLoS Genet.">
        <title>Alliance of proteomics and genomics to unravel the specificities of Sahara bacterium Deinococcus deserti.</title>
        <authorList>
            <person name="de Groot A."/>
            <person name="Dulermo R."/>
            <person name="Ortet P."/>
            <person name="Blanchard L."/>
            <person name="Guerin P."/>
            <person name="Fernandez B."/>
            <person name="Vacherie B."/>
            <person name="Dossat C."/>
            <person name="Jolivet E."/>
            <person name="Siguier P."/>
            <person name="Chandler M."/>
            <person name="Barakat M."/>
            <person name="Dedieu A."/>
            <person name="Barbe V."/>
            <person name="Heulin T."/>
            <person name="Sommer S."/>
            <person name="Achouak W."/>
            <person name="Armengaud J."/>
        </authorList>
    </citation>
    <scope>NUCLEOTIDE SEQUENCE [LARGE SCALE GENOMIC DNA]</scope>
    <source>
        <strain evidence="7">DSM 17065 / CIP 109153 / LMG 22923 / VCD115</strain>
        <plasmid evidence="7">pDeide3</plasmid>
    </source>
</reference>
<dbReference type="SUPFAM" id="SSF55785">
    <property type="entry name" value="PYP-like sensor domain (PAS domain)"/>
    <property type="match status" value="1"/>
</dbReference>
<keyword evidence="1" id="KW-0805">Transcription regulation</keyword>
<keyword evidence="3" id="KW-0804">Transcription</keyword>
<name>C1D3S3_DEIDV</name>
<evidence type="ECO:0000256" key="1">
    <source>
        <dbReference type="ARBA" id="ARBA00023015"/>
    </source>
</evidence>
<dbReference type="KEGG" id="ddr:Deide_3p02000"/>
<evidence type="ECO:0000313" key="6">
    <source>
        <dbReference type="EMBL" id="ACO48152.2"/>
    </source>
</evidence>
<dbReference type="Gene3D" id="3.30.450.20">
    <property type="entry name" value="PAS domain"/>
    <property type="match status" value="1"/>
</dbReference>
<dbReference type="Pfam" id="PF08448">
    <property type="entry name" value="PAS_4"/>
    <property type="match status" value="1"/>
</dbReference>
<dbReference type="PROSITE" id="PS50113">
    <property type="entry name" value="PAC"/>
    <property type="match status" value="1"/>
</dbReference>
<keyword evidence="6" id="KW-0614">Plasmid</keyword>
<dbReference type="PRINTS" id="PR00032">
    <property type="entry name" value="HTHARAC"/>
</dbReference>
<proteinExistence type="predicted"/>
<geneLocation type="plasmid" evidence="7">
    <name>pDeide3</name>
</geneLocation>
<sequence length="250" mass="28713">MNDPRRWLQPAPDGSWPIEVLLDEVPDLIFYVKDVQGRYVSVNETLRRRCGAQHKRDVLGRTAAEVFTGEPGHRFNEQDDYAMRHRRELRDVLEMYVGPQGEALWCLTHKLPVVNDDGVVVGLAGVSRDVPPLSERHADFARVAQALAFMHAHFARPLRTSALAAQVGLSEDSFERLMRRVCHMTPKQFLLRVRFDAALRLLRESRRSVADIAHECGYSDHSAFSRKFRAMTGFTPQEYRHRLQHAGRDD</sequence>
<keyword evidence="2" id="KW-0238">DNA-binding</keyword>
<dbReference type="InterPro" id="IPR009057">
    <property type="entry name" value="Homeodomain-like_sf"/>
</dbReference>
<dbReference type="InterPro" id="IPR035965">
    <property type="entry name" value="PAS-like_dom_sf"/>
</dbReference>
<dbReference type="InterPro" id="IPR000014">
    <property type="entry name" value="PAS"/>
</dbReference>
<dbReference type="EMBL" id="CP001117">
    <property type="protein sequence ID" value="ACO48152.2"/>
    <property type="molecule type" value="Genomic_DNA"/>
</dbReference>
<dbReference type="Pfam" id="PF12833">
    <property type="entry name" value="HTH_18"/>
    <property type="match status" value="1"/>
</dbReference>
<dbReference type="InterPro" id="IPR013656">
    <property type="entry name" value="PAS_4"/>
</dbReference>